<evidence type="ECO:0000256" key="4">
    <source>
        <dbReference type="ARBA" id="ARBA00022597"/>
    </source>
</evidence>
<keyword evidence="13" id="KW-1185">Reference proteome</keyword>
<evidence type="ECO:0000256" key="8">
    <source>
        <dbReference type="RuleBase" id="RU003346"/>
    </source>
</evidence>
<feature type="transmembrane region" description="Helical" evidence="10">
    <location>
        <begin position="151"/>
        <end position="171"/>
    </location>
</feature>
<feature type="transmembrane region" description="Helical" evidence="10">
    <location>
        <begin position="177"/>
        <end position="198"/>
    </location>
</feature>
<evidence type="ECO:0000313" key="13">
    <source>
        <dbReference type="Proteomes" id="UP000837801"/>
    </source>
</evidence>
<feature type="transmembrane region" description="Helical" evidence="10">
    <location>
        <begin position="249"/>
        <end position="270"/>
    </location>
</feature>
<accession>A0A9P0QKV8</accession>
<gene>
    <name evidence="12" type="ORF">CLIB1423_01S12112</name>
</gene>
<comment type="similarity">
    <text evidence="2 8">Belongs to the major facilitator superfamily. Sugar transporter (TC 2.A.1.1) family.</text>
</comment>
<dbReference type="PROSITE" id="PS50850">
    <property type="entry name" value="MFS"/>
    <property type="match status" value="1"/>
</dbReference>
<evidence type="ECO:0000256" key="5">
    <source>
        <dbReference type="ARBA" id="ARBA00022692"/>
    </source>
</evidence>
<feature type="transmembrane region" description="Helical" evidence="10">
    <location>
        <begin position="432"/>
        <end position="455"/>
    </location>
</feature>
<comment type="subcellular location">
    <subcellularLocation>
        <location evidence="1">Membrane</location>
        <topology evidence="1">Multi-pass membrane protein</topology>
    </subcellularLocation>
</comment>
<feature type="transmembrane region" description="Helical" evidence="10">
    <location>
        <begin position="336"/>
        <end position="357"/>
    </location>
</feature>
<dbReference type="SUPFAM" id="SSF103473">
    <property type="entry name" value="MFS general substrate transporter"/>
    <property type="match status" value="1"/>
</dbReference>
<proteinExistence type="inferred from homology"/>
<feature type="transmembrane region" description="Helical" evidence="10">
    <location>
        <begin position="397"/>
        <end position="420"/>
    </location>
</feature>
<feature type="transmembrane region" description="Helical" evidence="10">
    <location>
        <begin position="210"/>
        <end position="229"/>
    </location>
</feature>
<keyword evidence="4" id="KW-0762">Sugar transport</keyword>
<evidence type="ECO:0000256" key="7">
    <source>
        <dbReference type="ARBA" id="ARBA00023136"/>
    </source>
</evidence>
<protein>
    <submittedName>
        <fullName evidence="12">Maltose permease Mal31p</fullName>
    </submittedName>
</protein>
<comment type="caution">
    <text evidence="12">The sequence shown here is derived from an EMBL/GenBank/DDBJ whole genome shotgun (WGS) entry which is preliminary data.</text>
</comment>
<dbReference type="GO" id="GO:0016020">
    <property type="term" value="C:membrane"/>
    <property type="evidence" value="ECO:0007669"/>
    <property type="project" value="UniProtKB-SubCell"/>
</dbReference>
<evidence type="ECO:0000256" key="2">
    <source>
        <dbReference type="ARBA" id="ARBA00010992"/>
    </source>
</evidence>
<feature type="domain" description="Major facilitator superfamily (MFS) profile" evidence="11">
    <location>
        <begin position="74"/>
        <end position="521"/>
    </location>
</feature>
<evidence type="ECO:0000256" key="3">
    <source>
        <dbReference type="ARBA" id="ARBA00022448"/>
    </source>
</evidence>
<dbReference type="InterPro" id="IPR050360">
    <property type="entry name" value="MFS_Sugar_Transporters"/>
</dbReference>
<dbReference type="OrthoDB" id="6612291at2759"/>
<dbReference type="InterPro" id="IPR020846">
    <property type="entry name" value="MFS_dom"/>
</dbReference>
<dbReference type="AlphaFoldDB" id="A0A9P0QKV8"/>
<evidence type="ECO:0000256" key="9">
    <source>
        <dbReference type="SAM" id="MobiDB-lite"/>
    </source>
</evidence>
<keyword evidence="3 8" id="KW-0813">Transport</keyword>
<dbReference type="FunFam" id="1.20.1250.20:FF:000254">
    <property type="entry name" value="MAL31p Maltose permease"/>
    <property type="match status" value="1"/>
</dbReference>
<keyword evidence="6 10" id="KW-1133">Transmembrane helix</keyword>
<feature type="compositionally biased region" description="Basic and acidic residues" evidence="9">
    <location>
        <begin position="1"/>
        <end position="13"/>
    </location>
</feature>
<dbReference type="GO" id="GO:0005351">
    <property type="term" value="F:carbohydrate:proton symporter activity"/>
    <property type="evidence" value="ECO:0007669"/>
    <property type="project" value="TreeGrafter"/>
</dbReference>
<feature type="transmembrane region" description="Helical" evidence="10">
    <location>
        <begin position="467"/>
        <end position="487"/>
    </location>
</feature>
<dbReference type="PANTHER" id="PTHR48022:SF5">
    <property type="entry name" value="ALPHA-GLUCOSIDES PERMEASE MPH2-RELATED"/>
    <property type="match status" value="1"/>
</dbReference>
<name>A0A9P0QKV8_9ASCO</name>
<organism evidence="12 13">
    <name type="scientific">[Candida] railenensis</name>
    <dbReference type="NCBI Taxonomy" id="45579"/>
    <lineage>
        <taxon>Eukaryota</taxon>
        <taxon>Fungi</taxon>
        <taxon>Dikarya</taxon>
        <taxon>Ascomycota</taxon>
        <taxon>Saccharomycotina</taxon>
        <taxon>Pichiomycetes</taxon>
        <taxon>Debaryomycetaceae</taxon>
        <taxon>Kurtzmaniella</taxon>
    </lineage>
</organism>
<dbReference type="Pfam" id="PF00083">
    <property type="entry name" value="Sugar_tr"/>
    <property type="match status" value="1"/>
</dbReference>
<dbReference type="InterPro" id="IPR036259">
    <property type="entry name" value="MFS_trans_sf"/>
</dbReference>
<dbReference type="PANTHER" id="PTHR48022">
    <property type="entry name" value="PLASTIDIC GLUCOSE TRANSPORTER 4"/>
    <property type="match status" value="1"/>
</dbReference>
<dbReference type="Proteomes" id="UP000837801">
    <property type="component" value="Unassembled WGS sequence"/>
</dbReference>
<feature type="region of interest" description="Disordered" evidence="9">
    <location>
        <begin position="1"/>
        <end position="26"/>
    </location>
</feature>
<dbReference type="NCBIfam" id="TIGR00879">
    <property type="entry name" value="SP"/>
    <property type="match status" value="1"/>
</dbReference>
<feature type="transmembrane region" description="Helical" evidence="10">
    <location>
        <begin position="124"/>
        <end position="144"/>
    </location>
</feature>
<dbReference type="InterPro" id="IPR005828">
    <property type="entry name" value="MFS_sugar_transport-like"/>
</dbReference>
<keyword evidence="7 10" id="KW-0472">Membrane</keyword>
<feature type="transmembrane region" description="Helical" evidence="10">
    <location>
        <begin position="369"/>
        <end position="390"/>
    </location>
</feature>
<reference evidence="12" key="1">
    <citation type="submission" date="2022-03" db="EMBL/GenBank/DDBJ databases">
        <authorList>
            <person name="Legras J.-L."/>
            <person name="Devillers H."/>
            <person name="Grondin C."/>
        </authorList>
    </citation>
    <scope>NUCLEOTIDE SEQUENCE</scope>
    <source>
        <strain evidence="12">CLIB 1423</strain>
    </source>
</reference>
<feature type="transmembrane region" description="Helical" evidence="10">
    <location>
        <begin position="499"/>
        <end position="517"/>
    </location>
</feature>
<feature type="transmembrane region" description="Helical" evidence="10">
    <location>
        <begin position="67"/>
        <end position="87"/>
    </location>
</feature>
<evidence type="ECO:0000313" key="12">
    <source>
        <dbReference type="EMBL" id="CAH2350526.1"/>
    </source>
</evidence>
<evidence type="ECO:0000256" key="6">
    <source>
        <dbReference type="ARBA" id="ARBA00022989"/>
    </source>
</evidence>
<dbReference type="Gene3D" id="1.20.1250.20">
    <property type="entry name" value="MFS general substrate transporter like domains"/>
    <property type="match status" value="1"/>
</dbReference>
<sequence>MGIEHHEDIDNPNDKPQVVQHTKTADDDLDLDPEMRDLIAKFVDMSDQSKATEQKEKAMGLMEGLRTFPLAAFWSFVLSSTIIMEGYDTNLLNSFYSFPAFQKKYGKDYGGDTGYQIPAKWQTALSMAVNVGEIIGLFLAGIIADRIGYRYTIIGSLILAIGFIFIIFFSINIQMLLAGEILMGVPWGAFQTLCITYASDVCPLALRLYLTTWANCCWVIGQLISSGVLRAYVDSNAVHAYRIPFALQWMWPVPIIIGTYLAPESPYWLLRKGRKEEAKLSVARLITENKSLHHKEAFVDALVNKMEFTLQEEAISEADANYLQCFKGSNLRRTAIASMVWTMQNCTGSALMGYSTYFYEQAGLSTNMAFTFSIIQYVLGLLGTLASWLVSQKLGRFDIYFGGLIILFCLLFIVGCLGIKPTSSSGWGVGSLLLVYTFVYDSSIGPICYCIVAELPSVRLRNKTVAIARNAYNISGIVIAVISPYMLNPTAWNWKAKTGFFWSGFAFVSVFLTWFFLPETKGRTFAELDQLFESNVRARQFKHTEADVFNADRLIARMGDDGVKMFVEENKVEEKYDSESA</sequence>
<evidence type="ECO:0000256" key="10">
    <source>
        <dbReference type="SAM" id="Phobius"/>
    </source>
</evidence>
<evidence type="ECO:0000256" key="1">
    <source>
        <dbReference type="ARBA" id="ARBA00004141"/>
    </source>
</evidence>
<dbReference type="InterPro" id="IPR003663">
    <property type="entry name" value="Sugar/inositol_transpt"/>
</dbReference>
<keyword evidence="5 10" id="KW-0812">Transmembrane</keyword>
<dbReference type="EMBL" id="CAKXYY010000001">
    <property type="protein sequence ID" value="CAH2350526.1"/>
    <property type="molecule type" value="Genomic_DNA"/>
</dbReference>
<evidence type="ECO:0000259" key="11">
    <source>
        <dbReference type="PROSITE" id="PS50850"/>
    </source>
</evidence>